<proteinExistence type="predicted"/>
<feature type="signal peptide" evidence="1">
    <location>
        <begin position="1"/>
        <end position="18"/>
    </location>
</feature>
<evidence type="ECO:0000313" key="3">
    <source>
        <dbReference type="Proteomes" id="UP001391051"/>
    </source>
</evidence>
<comment type="caution">
    <text evidence="2">The sequence shown here is derived from an EMBL/GenBank/DDBJ whole genome shotgun (WGS) entry which is preliminary data.</text>
</comment>
<feature type="chain" id="PRO_5046971381" evidence="1">
    <location>
        <begin position="19"/>
        <end position="142"/>
    </location>
</feature>
<protein>
    <submittedName>
        <fullName evidence="2">Uncharacterized protein</fullName>
    </submittedName>
</protein>
<reference evidence="2 3" key="1">
    <citation type="submission" date="2023-01" db="EMBL/GenBank/DDBJ databases">
        <title>Analysis of 21 Apiospora genomes using comparative genomics revels a genus with tremendous synthesis potential of carbohydrate active enzymes and secondary metabolites.</title>
        <authorList>
            <person name="Sorensen T."/>
        </authorList>
    </citation>
    <scope>NUCLEOTIDE SEQUENCE [LARGE SCALE GENOMIC DNA]</scope>
    <source>
        <strain evidence="2 3">CBS 24483</strain>
    </source>
</reference>
<evidence type="ECO:0000256" key="1">
    <source>
        <dbReference type="SAM" id="SignalP"/>
    </source>
</evidence>
<keyword evidence="1" id="KW-0732">Signal</keyword>
<sequence>MSEFNLAAFIFLAPFVLAHLVACIIKYNTGTKPELVSGLVMTFMWAFVAQKIHADLRLCRAVVYHKCVAGWMDLRRRFWAAVHHPIDPHEDEDDPGNPGLQAICFLIKLFQIHVEFVALRRFNYWIGNAGLPALALKPKLTW</sequence>
<gene>
    <name evidence="2" type="ORF">PG986_002760</name>
</gene>
<organism evidence="2 3">
    <name type="scientific">Apiospora aurea</name>
    <dbReference type="NCBI Taxonomy" id="335848"/>
    <lineage>
        <taxon>Eukaryota</taxon>
        <taxon>Fungi</taxon>
        <taxon>Dikarya</taxon>
        <taxon>Ascomycota</taxon>
        <taxon>Pezizomycotina</taxon>
        <taxon>Sordariomycetes</taxon>
        <taxon>Xylariomycetidae</taxon>
        <taxon>Amphisphaeriales</taxon>
        <taxon>Apiosporaceae</taxon>
        <taxon>Apiospora</taxon>
    </lineage>
</organism>
<name>A0ABR1QPR7_9PEZI</name>
<accession>A0ABR1QPR7</accession>
<keyword evidence="3" id="KW-1185">Reference proteome</keyword>
<dbReference type="EMBL" id="JAQQWE010000002">
    <property type="protein sequence ID" value="KAK7961935.1"/>
    <property type="molecule type" value="Genomic_DNA"/>
</dbReference>
<evidence type="ECO:0000313" key="2">
    <source>
        <dbReference type="EMBL" id="KAK7961935.1"/>
    </source>
</evidence>
<dbReference type="RefSeq" id="XP_066704046.1">
    <property type="nucleotide sequence ID" value="XM_066838982.1"/>
</dbReference>
<dbReference type="GeneID" id="92072044"/>
<dbReference type="Proteomes" id="UP001391051">
    <property type="component" value="Unassembled WGS sequence"/>
</dbReference>